<evidence type="ECO:0000256" key="1">
    <source>
        <dbReference type="SAM" id="MobiDB-lite"/>
    </source>
</evidence>
<keyword evidence="2" id="KW-1133">Transmembrane helix</keyword>
<feature type="compositionally biased region" description="Polar residues" evidence="1">
    <location>
        <begin position="11"/>
        <end position="22"/>
    </location>
</feature>
<proteinExistence type="predicted"/>
<feature type="region of interest" description="Disordered" evidence="1">
    <location>
        <begin position="207"/>
        <end position="245"/>
    </location>
</feature>
<feature type="transmembrane region" description="Helical" evidence="2">
    <location>
        <begin position="58"/>
        <end position="79"/>
    </location>
</feature>
<dbReference type="GeneID" id="111250096"/>
<dbReference type="KEGG" id="vde:111250096"/>
<feature type="region of interest" description="Disordered" evidence="1">
    <location>
        <begin position="86"/>
        <end position="172"/>
    </location>
</feature>
<organism evidence="3 4">
    <name type="scientific">Varroa destructor</name>
    <name type="common">Honeybee mite</name>
    <dbReference type="NCBI Taxonomy" id="109461"/>
    <lineage>
        <taxon>Eukaryota</taxon>
        <taxon>Metazoa</taxon>
        <taxon>Ecdysozoa</taxon>
        <taxon>Arthropoda</taxon>
        <taxon>Chelicerata</taxon>
        <taxon>Arachnida</taxon>
        <taxon>Acari</taxon>
        <taxon>Parasitiformes</taxon>
        <taxon>Mesostigmata</taxon>
        <taxon>Gamasina</taxon>
        <taxon>Dermanyssoidea</taxon>
        <taxon>Varroidae</taxon>
        <taxon>Varroa</taxon>
    </lineage>
</organism>
<feature type="compositionally biased region" description="Polar residues" evidence="1">
    <location>
        <begin position="207"/>
        <end position="222"/>
    </location>
</feature>
<dbReference type="InParanoid" id="A0A7M7K4X2"/>
<dbReference type="AlphaFoldDB" id="A0A7M7K4X2"/>
<evidence type="ECO:0000313" key="3">
    <source>
        <dbReference type="EnsemblMetazoa" id="XP_022660517"/>
    </source>
</evidence>
<keyword evidence="2" id="KW-0472">Membrane</keyword>
<dbReference type="Proteomes" id="UP000594260">
    <property type="component" value="Unplaced"/>
</dbReference>
<evidence type="ECO:0000313" key="4">
    <source>
        <dbReference type="Proteomes" id="UP000594260"/>
    </source>
</evidence>
<dbReference type="EnsemblMetazoa" id="XM_022804782">
    <property type="protein sequence ID" value="XP_022660517"/>
    <property type="gene ID" value="LOC111250096"/>
</dbReference>
<sequence length="286" mass="29456">MSITVGEKAANFSNRSRTQQPVGSVPPNAWQIRVGPSKCLTCKACETLTKCSNARRRWVICLMVGSMSLLILFIILGTYRTRMVNPTPRNTTGADLYTGLAPTSLPDNDSTTQATVHPATGSASIDMSTNAITTESPNEQLSGTKQTSQASSSARNDNSTLSSGMFSEPAPFSTTKMEVDTFDTSTSSEVDPATTTVVAAAAAAAASTQNAEGSVLNETGSSDLVKETSSGSESESSGSTESAVAGFTTSSNTAFTSIASDEPVLMVSIASTLSSPPSSASNTIDG</sequence>
<evidence type="ECO:0000256" key="2">
    <source>
        <dbReference type="SAM" id="Phobius"/>
    </source>
</evidence>
<reference evidence="3" key="1">
    <citation type="submission" date="2021-01" db="UniProtKB">
        <authorList>
            <consortium name="EnsemblMetazoa"/>
        </authorList>
    </citation>
    <scope>IDENTIFICATION</scope>
</reference>
<feature type="compositionally biased region" description="Polar residues" evidence="1">
    <location>
        <begin position="105"/>
        <end position="165"/>
    </location>
</feature>
<protein>
    <submittedName>
        <fullName evidence="3">Uncharacterized protein</fullName>
    </submittedName>
</protein>
<accession>A0A7M7K4X2</accession>
<keyword evidence="4" id="KW-1185">Reference proteome</keyword>
<dbReference type="RefSeq" id="XP_022660517.1">
    <property type="nucleotide sequence ID" value="XM_022804782.1"/>
</dbReference>
<feature type="compositionally biased region" description="Low complexity" evidence="1">
    <location>
        <begin position="227"/>
        <end position="242"/>
    </location>
</feature>
<name>A0A7M7K4X2_VARDE</name>
<keyword evidence="2" id="KW-0812">Transmembrane</keyword>
<feature type="region of interest" description="Disordered" evidence="1">
    <location>
        <begin position="1"/>
        <end position="27"/>
    </location>
</feature>